<evidence type="ECO:0000313" key="3">
    <source>
        <dbReference type="EMBL" id="KLN60666.1"/>
    </source>
</evidence>
<sequence length="159" mass="17524">MINYKRFLTLIVLAITLSACGNAAKRKVVIVGSEPQVSQKADSEKAIPSASNVKAEAGDEEQTQELAALTYDAAPVEPDVNDDPKQLLGINTDALKDLLGTPSFIRKESPAEIWQYNAKDCVLDLVLYDAVTSYVEARDDQVRPMDNRTCLRRLLLSKQ</sequence>
<evidence type="ECO:0000256" key="1">
    <source>
        <dbReference type="SAM" id="MobiDB-lite"/>
    </source>
</evidence>
<evidence type="ECO:0000256" key="2">
    <source>
        <dbReference type="SAM" id="SignalP"/>
    </source>
</evidence>
<evidence type="ECO:0008006" key="5">
    <source>
        <dbReference type="Google" id="ProtNLM"/>
    </source>
</evidence>
<dbReference type="OrthoDB" id="8456317at2"/>
<dbReference type="Proteomes" id="UP000035444">
    <property type="component" value="Unassembled WGS sequence"/>
</dbReference>
<keyword evidence="2" id="KW-0732">Signal</keyword>
<protein>
    <recommendedName>
        <fullName evidence="5">Lipoprotein SmpA/OmlA domain-containing protein</fullName>
    </recommendedName>
</protein>
<comment type="caution">
    <text evidence="3">The sequence shown here is derived from an EMBL/GenBank/DDBJ whole genome shotgun (WGS) entry which is preliminary data.</text>
</comment>
<evidence type="ECO:0000313" key="4">
    <source>
        <dbReference type="Proteomes" id="UP000035444"/>
    </source>
</evidence>
<dbReference type="AlphaFoldDB" id="A0A0H2MEP3"/>
<gene>
    <name evidence="3" type="ORF">WH96_09190</name>
</gene>
<reference evidence="3 4" key="1">
    <citation type="submission" date="2015-03" db="EMBL/GenBank/DDBJ databases">
        <title>Genome Sequence of Kiloniella spongiae MEBiC09566, isolated from a marine sponge.</title>
        <authorList>
            <person name="Shao Z."/>
            <person name="Wang L."/>
            <person name="Li X."/>
        </authorList>
    </citation>
    <scope>NUCLEOTIDE SEQUENCE [LARGE SCALE GENOMIC DNA]</scope>
    <source>
        <strain evidence="3 4">MEBiC09566</strain>
    </source>
</reference>
<dbReference type="RefSeq" id="WP_047763882.1">
    <property type="nucleotide sequence ID" value="NZ_LAQL01000006.1"/>
</dbReference>
<dbReference type="STRING" id="1489064.WH96_09190"/>
<keyword evidence="4" id="KW-1185">Reference proteome</keyword>
<dbReference type="PROSITE" id="PS51257">
    <property type="entry name" value="PROKAR_LIPOPROTEIN"/>
    <property type="match status" value="1"/>
</dbReference>
<name>A0A0H2MEP3_9PROT</name>
<feature type="signal peptide" evidence="2">
    <location>
        <begin position="1"/>
        <end position="23"/>
    </location>
</feature>
<dbReference type="EMBL" id="LAQL01000006">
    <property type="protein sequence ID" value="KLN60666.1"/>
    <property type="molecule type" value="Genomic_DNA"/>
</dbReference>
<organism evidence="3 4">
    <name type="scientific">Kiloniella spongiae</name>
    <dbReference type="NCBI Taxonomy" id="1489064"/>
    <lineage>
        <taxon>Bacteria</taxon>
        <taxon>Pseudomonadati</taxon>
        <taxon>Pseudomonadota</taxon>
        <taxon>Alphaproteobacteria</taxon>
        <taxon>Rhodospirillales</taxon>
        <taxon>Kiloniellaceae</taxon>
        <taxon>Kiloniella</taxon>
    </lineage>
</organism>
<feature type="chain" id="PRO_5002597470" description="Lipoprotein SmpA/OmlA domain-containing protein" evidence="2">
    <location>
        <begin position="24"/>
        <end position="159"/>
    </location>
</feature>
<accession>A0A0H2MEP3</accession>
<feature type="region of interest" description="Disordered" evidence="1">
    <location>
        <begin position="41"/>
        <end position="60"/>
    </location>
</feature>
<proteinExistence type="predicted"/>